<keyword evidence="7" id="KW-0418">Kinase</keyword>
<keyword evidence="11" id="KW-1133">Transmembrane helix</keyword>
<evidence type="ECO:0000256" key="5">
    <source>
        <dbReference type="ARBA" id="ARBA00022679"/>
    </source>
</evidence>
<dbReference type="CDD" id="cd00075">
    <property type="entry name" value="HATPase"/>
    <property type="match status" value="1"/>
</dbReference>
<evidence type="ECO:0000313" key="14">
    <source>
        <dbReference type="Proteomes" id="UP000029507"/>
    </source>
</evidence>
<evidence type="ECO:0000256" key="11">
    <source>
        <dbReference type="SAM" id="Phobius"/>
    </source>
</evidence>
<feature type="domain" description="Histidine kinase" evidence="12">
    <location>
        <begin position="242"/>
        <end position="463"/>
    </location>
</feature>
<dbReference type="GO" id="GO:0000155">
    <property type="term" value="F:phosphorelay sensor kinase activity"/>
    <property type="evidence" value="ECO:0007669"/>
    <property type="project" value="InterPro"/>
</dbReference>
<sequence>MRLTQRKLTIRYSAVLIGFLLLFIVTVYLLLHYLLMNQQKQQLNSWLEQQVYSLHESREHGQGKKGFIGGGGNPGGGVRSGGNEIAGFVADTSGNLLALNADTLNLVSEIENAMKDVYSDSYTSVGEATEYWTIWVDNNETTAAADQDNGGESTAESALVGGKSKLLVAGRAIVEEGQMLGVMYGAKDITAQHRLFQWLLAVLAAVAVLFAGLAVFLSHQMSSKAMIPVKRSFARQREFVADASHELRTPLSVLLSSVDALEMEGVGEGEPFARKVLHNMRDEAKRMIRLSDSLLTLARSDSGAATLRITDFDLGAVAERIADSLRPMAVSKEITLRYERTGPLPYCGDSERLSQLLVILLDNAIKYTPDGGLIELSVFQMEVKGQKLVIEVRDTGIGIKPEDRERIFERFYREEKSRARELGGHGLGLSIAKWIVEAHGGTIEVTSTSGEGSIFRVELPNLR</sequence>
<dbReference type="PANTHER" id="PTHR43711:SF28">
    <property type="entry name" value="SENSOR HISTIDINE KINASE YXDK"/>
    <property type="match status" value="1"/>
</dbReference>
<feature type="transmembrane region" description="Helical" evidence="11">
    <location>
        <begin position="195"/>
        <end position="217"/>
    </location>
</feature>
<keyword evidence="10 11" id="KW-0472">Membrane</keyword>
<dbReference type="FunFam" id="1.10.287.130:FF:000001">
    <property type="entry name" value="Two-component sensor histidine kinase"/>
    <property type="match status" value="1"/>
</dbReference>
<comment type="subcellular location">
    <subcellularLocation>
        <location evidence="2">Cell membrane</location>
        <topology evidence="2">Multi-pass membrane protein</topology>
    </subcellularLocation>
</comment>
<keyword evidence="5" id="KW-0808">Transferase</keyword>
<evidence type="ECO:0000256" key="7">
    <source>
        <dbReference type="ARBA" id="ARBA00022777"/>
    </source>
</evidence>
<dbReference type="PANTHER" id="PTHR43711">
    <property type="entry name" value="TWO-COMPONENT HISTIDINE KINASE"/>
    <property type="match status" value="1"/>
</dbReference>
<keyword evidence="8" id="KW-0067">ATP-binding</keyword>
<keyword evidence="14" id="KW-1185">Reference proteome</keyword>
<evidence type="ECO:0000256" key="10">
    <source>
        <dbReference type="ARBA" id="ARBA00023136"/>
    </source>
</evidence>
<dbReference type="HOGENOM" id="CLU_000445_89_6_9"/>
<dbReference type="KEGG" id="pste:PSTEL_13970"/>
<protein>
    <recommendedName>
        <fullName evidence="3">histidine kinase</fullName>
        <ecNumber evidence="3">2.7.13.3</ecNumber>
    </recommendedName>
</protein>
<name>A0A089LXQ1_9BACL</name>
<evidence type="ECO:0000256" key="6">
    <source>
        <dbReference type="ARBA" id="ARBA00022741"/>
    </source>
</evidence>
<dbReference type="GO" id="GO:0005886">
    <property type="term" value="C:plasma membrane"/>
    <property type="evidence" value="ECO:0007669"/>
    <property type="project" value="UniProtKB-SubCell"/>
</dbReference>
<dbReference type="InterPro" id="IPR036097">
    <property type="entry name" value="HisK_dim/P_sf"/>
</dbReference>
<organism evidence="13 14">
    <name type="scientific">Paenibacillus stellifer</name>
    <dbReference type="NCBI Taxonomy" id="169760"/>
    <lineage>
        <taxon>Bacteria</taxon>
        <taxon>Bacillati</taxon>
        <taxon>Bacillota</taxon>
        <taxon>Bacilli</taxon>
        <taxon>Bacillales</taxon>
        <taxon>Paenibacillaceae</taxon>
        <taxon>Paenibacillus</taxon>
    </lineage>
</organism>
<accession>A0A089LXQ1</accession>
<evidence type="ECO:0000256" key="1">
    <source>
        <dbReference type="ARBA" id="ARBA00000085"/>
    </source>
</evidence>
<dbReference type="SUPFAM" id="SSF47384">
    <property type="entry name" value="Homodimeric domain of signal transducing histidine kinase"/>
    <property type="match status" value="1"/>
</dbReference>
<dbReference type="GO" id="GO:0005524">
    <property type="term" value="F:ATP binding"/>
    <property type="evidence" value="ECO:0007669"/>
    <property type="project" value="UniProtKB-KW"/>
</dbReference>
<dbReference type="InterPro" id="IPR003661">
    <property type="entry name" value="HisK_dim/P_dom"/>
</dbReference>
<dbReference type="InterPro" id="IPR036890">
    <property type="entry name" value="HATPase_C_sf"/>
</dbReference>
<dbReference type="InterPro" id="IPR050736">
    <property type="entry name" value="Sensor_HK_Regulatory"/>
</dbReference>
<keyword evidence="11" id="KW-0812">Transmembrane</keyword>
<evidence type="ECO:0000259" key="12">
    <source>
        <dbReference type="PROSITE" id="PS50109"/>
    </source>
</evidence>
<dbReference type="SMART" id="SM00388">
    <property type="entry name" value="HisKA"/>
    <property type="match status" value="1"/>
</dbReference>
<feature type="transmembrane region" description="Helical" evidence="11">
    <location>
        <begin position="12"/>
        <end position="35"/>
    </location>
</feature>
<dbReference type="EC" id="2.7.13.3" evidence="3"/>
<evidence type="ECO:0000256" key="8">
    <source>
        <dbReference type="ARBA" id="ARBA00022840"/>
    </source>
</evidence>
<dbReference type="CDD" id="cd00082">
    <property type="entry name" value="HisKA"/>
    <property type="match status" value="1"/>
</dbReference>
<dbReference type="Gene3D" id="3.30.565.10">
    <property type="entry name" value="Histidine kinase-like ATPase, C-terminal domain"/>
    <property type="match status" value="1"/>
</dbReference>
<dbReference type="Proteomes" id="UP000029507">
    <property type="component" value="Chromosome"/>
</dbReference>
<dbReference type="InterPro" id="IPR004358">
    <property type="entry name" value="Sig_transdc_His_kin-like_C"/>
</dbReference>
<comment type="catalytic activity">
    <reaction evidence="1">
        <text>ATP + protein L-histidine = ADP + protein N-phospho-L-histidine.</text>
        <dbReference type="EC" id="2.7.13.3"/>
    </reaction>
</comment>
<evidence type="ECO:0000256" key="3">
    <source>
        <dbReference type="ARBA" id="ARBA00012438"/>
    </source>
</evidence>
<dbReference type="PROSITE" id="PS50109">
    <property type="entry name" value="HIS_KIN"/>
    <property type="match status" value="1"/>
</dbReference>
<keyword evidence="6" id="KW-0547">Nucleotide-binding</keyword>
<dbReference type="InterPro" id="IPR003594">
    <property type="entry name" value="HATPase_dom"/>
</dbReference>
<keyword evidence="9" id="KW-0902">Two-component regulatory system</keyword>
<evidence type="ECO:0000256" key="4">
    <source>
        <dbReference type="ARBA" id="ARBA00022553"/>
    </source>
</evidence>
<dbReference type="FunFam" id="3.30.565.10:FF:000006">
    <property type="entry name" value="Sensor histidine kinase WalK"/>
    <property type="match status" value="1"/>
</dbReference>
<dbReference type="InterPro" id="IPR005467">
    <property type="entry name" value="His_kinase_dom"/>
</dbReference>
<evidence type="ECO:0000313" key="13">
    <source>
        <dbReference type="EMBL" id="AIQ64033.1"/>
    </source>
</evidence>
<dbReference type="SUPFAM" id="SSF55874">
    <property type="entry name" value="ATPase domain of HSP90 chaperone/DNA topoisomerase II/histidine kinase"/>
    <property type="match status" value="1"/>
</dbReference>
<evidence type="ECO:0000256" key="2">
    <source>
        <dbReference type="ARBA" id="ARBA00004651"/>
    </source>
</evidence>
<dbReference type="EMBL" id="CP009286">
    <property type="protein sequence ID" value="AIQ64033.1"/>
    <property type="molecule type" value="Genomic_DNA"/>
</dbReference>
<reference evidence="13 14" key="1">
    <citation type="submission" date="2014-08" db="EMBL/GenBank/DDBJ databases">
        <title>Comparative genomics of the Paenibacillus odorifer group.</title>
        <authorList>
            <person name="den Bakker H.C."/>
            <person name="Tsai Y.-C."/>
            <person name="Martin N."/>
            <person name="Korlach J."/>
            <person name="Wiedmann M."/>
        </authorList>
    </citation>
    <scope>NUCLEOTIDE SEQUENCE [LARGE SCALE GENOMIC DNA]</scope>
    <source>
        <strain evidence="13 14">DSM 14472</strain>
    </source>
</reference>
<evidence type="ECO:0000256" key="9">
    <source>
        <dbReference type="ARBA" id="ARBA00023012"/>
    </source>
</evidence>
<dbReference type="Pfam" id="PF02518">
    <property type="entry name" value="HATPase_c"/>
    <property type="match status" value="1"/>
</dbReference>
<gene>
    <name evidence="13" type="ORF">PSTEL_13970</name>
</gene>
<dbReference type="STRING" id="169760.PSTEL_13970"/>
<proteinExistence type="predicted"/>
<dbReference type="PRINTS" id="PR00344">
    <property type="entry name" value="BCTRLSENSOR"/>
</dbReference>
<keyword evidence="4" id="KW-0597">Phosphoprotein</keyword>
<dbReference type="Gene3D" id="1.10.287.130">
    <property type="match status" value="1"/>
</dbReference>
<dbReference type="Pfam" id="PF00512">
    <property type="entry name" value="HisKA"/>
    <property type="match status" value="1"/>
</dbReference>
<dbReference type="SMART" id="SM00387">
    <property type="entry name" value="HATPase_c"/>
    <property type="match status" value="1"/>
</dbReference>
<dbReference type="AlphaFoldDB" id="A0A089LXQ1"/>